<evidence type="ECO:0000259" key="3">
    <source>
        <dbReference type="Pfam" id="PF19187"/>
    </source>
</evidence>
<evidence type="ECO:0000259" key="4">
    <source>
        <dbReference type="Pfam" id="PF25583"/>
    </source>
</evidence>
<dbReference type="PIRSF" id="PIRSF016838">
    <property type="entry name" value="PafC"/>
    <property type="match status" value="1"/>
</dbReference>
<dbReference type="PANTHER" id="PTHR34580">
    <property type="match status" value="1"/>
</dbReference>
<evidence type="ECO:0000313" key="5">
    <source>
        <dbReference type="EMBL" id="VEG26120.1"/>
    </source>
</evidence>
<reference evidence="5 6" key="1">
    <citation type="submission" date="2018-12" db="EMBL/GenBank/DDBJ databases">
        <authorList>
            <consortium name="Pathogen Informatics"/>
        </authorList>
    </citation>
    <scope>NUCLEOTIDE SEQUENCE [LARGE SCALE GENOMIC DNA]</scope>
    <source>
        <strain evidence="5 6">NCTC11636</strain>
    </source>
</reference>
<dbReference type="InterPro" id="IPR026881">
    <property type="entry name" value="WYL_dom"/>
</dbReference>
<dbReference type="Pfam" id="PF25583">
    <property type="entry name" value="WCX"/>
    <property type="match status" value="1"/>
</dbReference>
<dbReference type="InterPro" id="IPR028349">
    <property type="entry name" value="PafC-like"/>
</dbReference>
<dbReference type="KEGG" id="ahw:NCTC11636_00360"/>
<keyword evidence="5" id="KW-0647">Proteasome</keyword>
<proteinExistence type="predicted"/>
<protein>
    <submittedName>
        <fullName evidence="5">Proteasome accessory factor C</fullName>
    </submittedName>
</protein>
<dbReference type="EMBL" id="LR134350">
    <property type="protein sequence ID" value="VEG26120.1"/>
    <property type="molecule type" value="Genomic_DNA"/>
</dbReference>
<dbReference type="Proteomes" id="UP000266895">
    <property type="component" value="Chromosome"/>
</dbReference>
<dbReference type="InterPro" id="IPR057727">
    <property type="entry name" value="WCX_dom"/>
</dbReference>
<name>A0A448HEF4_9ACTO</name>
<sequence length="340" mass="36026">MARPSSVDRLVRLLALPAWVAEHPGATFEEAAEHFGVSAQAVRADVSTLWVSGVPGGMPGDLVDFDAEAFEEGRLRLTQPLGLDRPVRLSRIEAVSLLLSLRVLEDLLRTDHDSAQALAGAREALLGALNPPGEDSAPGSPTAAPTQEPPQVAGVGAPVLQAVRTALEEGRRLHLSYVSATDTPSQRSVDPLELTSDGTTLTLRAWCLTARDERSFRLDRVLEARVLPEPATARRPRRPRTPTAQEGPEAVLTLAPSGRWLIEQVPCTSRERSDGSIVAVVRGRDRAWLLGLVLSAGRHLLAVEPADLARDAAAAARRALEADALVHAGPAPGAQGGSAP</sequence>
<dbReference type="GO" id="GO:0000502">
    <property type="term" value="C:proteasome complex"/>
    <property type="evidence" value="ECO:0007669"/>
    <property type="project" value="UniProtKB-KW"/>
</dbReference>
<dbReference type="OrthoDB" id="3268930at2"/>
<dbReference type="InterPro" id="IPR043839">
    <property type="entry name" value="PafC_HTH"/>
</dbReference>
<dbReference type="PANTHER" id="PTHR34580:SF1">
    <property type="entry name" value="PROTEIN PAFC"/>
    <property type="match status" value="1"/>
</dbReference>
<evidence type="ECO:0000259" key="2">
    <source>
        <dbReference type="Pfam" id="PF13280"/>
    </source>
</evidence>
<dbReference type="AlphaFoldDB" id="A0A448HEF4"/>
<feature type="domain" description="WYL" evidence="2">
    <location>
        <begin position="158"/>
        <end position="226"/>
    </location>
</feature>
<dbReference type="RefSeq" id="WP_126381540.1">
    <property type="nucleotide sequence ID" value="NZ_LR134350.1"/>
</dbReference>
<dbReference type="Pfam" id="PF19187">
    <property type="entry name" value="HTH_PafC"/>
    <property type="match status" value="1"/>
</dbReference>
<dbReference type="InterPro" id="IPR051534">
    <property type="entry name" value="CBASS_pafABC_assoc_protein"/>
</dbReference>
<feature type="domain" description="WCX" evidence="4">
    <location>
        <begin position="248"/>
        <end position="320"/>
    </location>
</feature>
<accession>A0A448HEF4</accession>
<organism evidence="5 6">
    <name type="scientific">Actinomyces howellii</name>
    <dbReference type="NCBI Taxonomy" id="52771"/>
    <lineage>
        <taxon>Bacteria</taxon>
        <taxon>Bacillati</taxon>
        <taxon>Actinomycetota</taxon>
        <taxon>Actinomycetes</taxon>
        <taxon>Actinomycetales</taxon>
        <taxon>Actinomycetaceae</taxon>
        <taxon>Actinomyces</taxon>
    </lineage>
</organism>
<feature type="region of interest" description="Disordered" evidence="1">
    <location>
        <begin position="127"/>
        <end position="152"/>
    </location>
</feature>
<feature type="domain" description="PafC HTH" evidence="3">
    <location>
        <begin position="8"/>
        <end position="125"/>
    </location>
</feature>
<evidence type="ECO:0000256" key="1">
    <source>
        <dbReference type="SAM" id="MobiDB-lite"/>
    </source>
</evidence>
<evidence type="ECO:0000313" key="6">
    <source>
        <dbReference type="Proteomes" id="UP000266895"/>
    </source>
</evidence>
<gene>
    <name evidence="5" type="primary">pafC</name>
    <name evidence="5" type="ORF">NCTC11636_00360</name>
</gene>
<keyword evidence="6" id="KW-1185">Reference proteome</keyword>
<dbReference type="Pfam" id="PF13280">
    <property type="entry name" value="WYL"/>
    <property type="match status" value="1"/>
</dbReference>
<dbReference type="PROSITE" id="PS52050">
    <property type="entry name" value="WYL"/>
    <property type="match status" value="1"/>
</dbReference>